<organism evidence="1">
    <name type="scientific">viral metagenome</name>
    <dbReference type="NCBI Taxonomy" id="1070528"/>
    <lineage>
        <taxon>unclassified sequences</taxon>
        <taxon>metagenomes</taxon>
        <taxon>organismal metagenomes</taxon>
    </lineage>
</organism>
<proteinExistence type="predicted"/>
<name>A0A6C0K440_9ZZZZ</name>
<protein>
    <submittedName>
        <fullName evidence="1">Uncharacterized protein</fullName>
    </submittedName>
</protein>
<reference evidence="1" key="1">
    <citation type="journal article" date="2020" name="Nature">
        <title>Giant virus diversity and host interactions through global metagenomics.</title>
        <authorList>
            <person name="Schulz F."/>
            <person name="Roux S."/>
            <person name="Paez-Espino D."/>
            <person name="Jungbluth S."/>
            <person name="Walsh D.A."/>
            <person name="Denef V.J."/>
            <person name="McMahon K.D."/>
            <person name="Konstantinidis K.T."/>
            <person name="Eloe-Fadrosh E.A."/>
            <person name="Kyrpides N.C."/>
            <person name="Woyke T."/>
        </authorList>
    </citation>
    <scope>NUCLEOTIDE SEQUENCE</scope>
    <source>
        <strain evidence="1">GVMAG-S-1101169-75</strain>
    </source>
</reference>
<sequence>MDYSLFLPPSLIFFTTITTFTLFKQESQEQETFMEFDNMGISTKVMDYIFTMNMRSTVDTQLEYLTLRNMYLHERDKFVIIYPLHTSNNETLHHITFDVVVNEKWSIRLHLYTEFRGSKIMPLYLTKARNSVYIDFRIPPPPPGFT</sequence>
<evidence type="ECO:0000313" key="1">
    <source>
        <dbReference type="EMBL" id="QHU11911.1"/>
    </source>
</evidence>
<dbReference type="EMBL" id="MN740792">
    <property type="protein sequence ID" value="QHU11911.1"/>
    <property type="molecule type" value="Genomic_DNA"/>
</dbReference>
<dbReference type="AlphaFoldDB" id="A0A6C0K440"/>
<accession>A0A6C0K440</accession>